<sequence>MQLNQSIISDIKSIIAQSKDRAIRAVDHQRTLMYWHIGKRIFEEEQEGKDRADYGKYLIKYLSEQLQPEFGSGFSARQLNWYRQFFRTFPIVSALRTQLSWTQYKLLLSFDSEGKKMTNNRLIKRIKEGVKKLKSE</sequence>
<dbReference type="PANTHER" id="PTHR30547:SF5">
    <property type="entry name" value="NUCLEASE YHCG-RELATED"/>
    <property type="match status" value="1"/>
</dbReference>
<evidence type="ECO:0000313" key="3">
    <source>
        <dbReference type="Proteomes" id="UP000095601"/>
    </source>
</evidence>
<protein>
    <recommendedName>
        <fullName evidence="1">YhcG N-terminal domain-containing protein</fullName>
    </recommendedName>
</protein>
<comment type="caution">
    <text evidence="2">The sequence shown here is derived from an EMBL/GenBank/DDBJ whole genome shotgun (WGS) entry which is preliminary data.</text>
</comment>
<dbReference type="PATRIC" id="fig|237258.4.peg.43"/>
<dbReference type="Pfam" id="PF17761">
    <property type="entry name" value="DUF1016_N"/>
    <property type="match status" value="1"/>
</dbReference>
<keyword evidence="3" id="KW-1185">Reference proteome</keyword>
<dbReference type="PANTHER" id="PTHR30547">
    <property type="entry name" value="UNCHARACTERIZED PROTEIN YHCG-RELATED"/>
    <property type="match status" value="1"/>
</dbReference>
<dbReference type="Proteomes" id="UP000095601">
    <property type="component" value="Unassembled WGS sequence"/>
</dbReference>
<dbReference type="InterPro" id="IPR041527">
    <property type="entry name" value="YhcG_N"/>
</dbReference>
<name>A0A1E5UDW1_9FLAO</name>
<dbReference type="RefSeq" id="WP_069798811.1">
    <property type="nucleotide sequence ID" value="NZ_CP034157.1"/>
</dbReference>
<accession>A0A1E5UDW1</accession>
<dbReference type="STRING" id="237258.SAMN04489756_1244"/>
<dbReference type="EMBL" id="MKGI01000060">
    <property type="protein sequence ID" value="OEL11109.1"/>
    <property type="molecule type" value="Genomic_DNA"/>
</dbReference>
<reference evidence="2 3" key="1">
    <citation type="submission" date="2016-09" db="EMBL/GenBank/DDBJ databases">
        <authorList>
            <person name="Capua I."/>
            <person name="De Benedictis P."/>
            <person name="Joannis T."/>
            <person name="Lombin L.H."/>
            <person name="Cattoli G."/>
        </authorList>
    </citation>
    <scope>NUCLEOTIDE SEQUENCE [LARGE SCALE GENOMIC DNA]</scope>
    <source>
        <strain evidence="2 3">NRS-1</strain>
    </source>
</reference>
<dbReference type="InterPro" id="IPR053148">
    <property type="entry name" value="PD-DEXK-like_domain"/>
</dbReference>
<evidence type="ECO:0000259" key="1">
    <source>
        <dbReference type="Pfam" id="PF17761"/>
    </source>
</evidence>
<proteinExistence type="predicted"/>
<gene>
    <name evidence="2" type="ORF">BHF72_2463</name>
</gene>
<dbReference type="AlphaFoldDB" id="A0A1E5UDW1"/>
<organism evidence="2 3">
    <name type="scientific">Cloacibacterium normanense</name>
    <dbReference type="NCBI Taxonomy" id="237258"/>
    <lineage>
        <taxon>Bacteria</taxon>
        <taxon>Pseudomonadati</taxon>
        <taxon>Bacteroidota</taxon>
        <taxon>Flavobacteriia</taxon>
        <taxon>Flavobacteriales</taxon>
        <taxon>Weeksellaceae</taxon>
    </lineage>
</organism>
<evidence type="ECO:0000313" key="2">
    <source>
        <dbReference type="EMBL" id="OEL11109.1"/>
    </source>
</evidence>
<feature type="domain" description="YhcG N-terminal" evidence="1">
    <location>
        <begin position="10"/>
        <end position="115"/>
    </location>
</feature>